<protein>
    <submittedName>
        <fullName evidence="2">Uncharacterized protein</fullName>
    </submittedName>
</protein>
<gene>
    <name evidence="2" type="ORF">HK18_08555</name>
</gene>
<evidence type="ECO:0000256" key="1">
    <source>
        <dbReference type="SAM" id="MobiDB-lite"/>
    </source>
</evidence>
<dbReference type="RefSeq" id="WP_008854861.1">
    <property type="nucleotide sequence ID" value="NZ_JOPB01000006.1"/>
</dbReference>
<proteinExistence type="predicted"/>
<feature type="region of interest" description="Disordered" evidence="1">
    <location>
        <begin position="1"/>
        <end position="45"/>
    </location>
</feature>
<dbReference type="AlphaFoldDB" id="A0A251ZV60"/>
<comment type="caution">
    <text evidence="2">The sequence shown here is derived from an EMBL/GenBank/DDBJ whole genome shotgun (WGS) entry which is preliminary data.</text>
</comment>
<sequence>MIEKKEFTSTDDTSEGSSVRHNDHQASHHIATHHPSEEYISLDGLDPHSDKKMASLRLVIPTYLDNQLTQIAAGKRVTKRYLILKALSDAGYHIEKEDLVADKRRVR</sequence>
<dbReference type="EMBL" id="JOPB01000006">
    <property type="protein sequence ID" value="OUI78545.1"/>
    <property type="molecule type" value="Genomic_DNA"/>
</dbReference>
<organism evidence="2 3">
    <name type="scientific">Commensalibacter intestini</name>
    <dbReference type="NCBI Taxonomy" id="479936"/>
    <lineage>
        <taxon>Bacteria</taxon>
        <taxon>Pseudomonadati</taxon>
        <taxon>Pseudomonadota</taxon>
        <taxon>Alphaproteobacteria</taxon>
        <taxon>Acetobacterales</taxon>
        <taxon>Acetobacteraceae</taxon>
    </lineage>
</organism>
<evidence type="ECO:0000313" key="2">
    <source>
        <dbReference type="EMBL" id="OUI78545.1"/>
    </source>
</evidence>
<accession>A0A251ZV60</accession>
<keyword evidence="3" id="KW-1185">Reference proteome</keyword>
<name>A0A251ZV60_9PROT</name>
<dbReference type="Proteomes" id="UP000194946">
    <property type="component" value="Unassembled WGS sequence"/>
</dbReference>
<reference evidence="3" key="1">
    <citation type="submission" date="2014-06" db="EMBL/GenBank/DDBJ databases">
        <authorList>
            <person name="Winans N.J."/>
            <person name="Newell P.D."/>
            <person name="Douglas A.E."/>
        </authorList>
    </citation>
    <scope>NUCLEOTIDE SEQUENCE [LARGE SCALE GENOMIC DNA]</scope>
    <source>
        <strain evidence="3">DmL_052</strain>
    </source>
</reference>
<evidence type="ECO:0000313" key="3">
    <source>
        <dbReference type="Proteomes" id="UP000194946"/>
    </source>
</evidence>